<evidence type="ECO:0000259" key="2">
    <source>
        <dbReference type="Pfam" id="PF13439"/>
    </source>
</evidence>
<dbReference type="AlphaFoldDB" id="D9YZ51"/>
<dbReference type="Pfam" id="PF00534">
    <property type="entry name" value="Glycos_transf_1"/>
    <property type="match status" value="1"/>
</dbReference>
<organism evidence="3">
    <name type="scientific">Proteus vulgaris</name>
    <dbReference type="NCBI Taxonomy" id="585"/>
    <lineage>
        <taxon>Bacteria</taxon>
        <taxon>Pseudomonadati</taxon>
        <taxon>Pseudomonadota</taxon>
        <taxon>Gammaproteobacteria</taxon>
        <taxon>Enterobacterales</taxon>
        <taxon>Morganellaceae</taxon>
        <taxon>Proteus</taxon>
    </lineage>
</organism>
<accession>D9YZ51</accession>
<dbReference type="InterPro" id="IPR001296">
    <property type="entry name" value="Glyco_trans_1"/>
</dbReference>
<protein>
    <submittedName>
        <fullName evidence="3">WenL</fullName>
    </submittedName>
</protein>
<dbReference type="EMBL" id="GU254063">
    <property type="protein sequence ID" value="ADL32338.1"/>
    <property type="molecule type" value="Genomic_DNA"/>
</dbReference>
<evidence type="ECO:0000313" key="3">
    <source>
        <dbReference type="EMBL" id="ADL32338.1"/>
    </source>
</evidence>
<feature type="domain" description="Glycosyl transferase family 1" evidence="1">
    <location>
        <begin position="173"/>
        <end position="327"/>
    </location>
</feature>
<proteinExistence type="predicted"/>
<dbReference type="Pfam" id="PF13439">
    <property type="entry name" value="Glyco_transf_4"/>
    <property type="match status" value="1"/>
</dbReference>
<dbReference type="GO" id="GO:1901135">
    <property type="term" value="P:carbohydrate derivative metabolic process"/>
    <property type="evidence" value="ECO:0007669"/>
    <property type="project" value="UniProtKB-ARBA"/>
</dbReference>
<gene>
    <name evidence="3" type="primary">wenL</name>
</gene>
<dbReference type="PANTHER" id="PTHR12526">
    <property type="entry name" value="GLYCOSYLTRANSFERASE"/>
    <property type="match status" value="1"/>
</dbReference>
<feature type="domain" description="Glycosyltransferase subfamily 4-like N-terminal" evidence="2">
    <location>
        <begin position="14"/>
        <end position="165"/>
    </location>
</feature>
<dbReference type="PANTHER" id="PTHR12526:SF630">
    <property type="entry name" value="GLYCOSYLTRANSFERASE"/>
    <property type="match status" value="1"/>
</dbReference>
<sequence length="346" mass="39326">MKKIAFVITKSELGGAQTWVLELYRLLSKKYDIYLITSEFGWPTDKFPPEKVFLINGIKSLSKPTTIYKLAFLLKKLNIQLSISSSANAGIYTRLSKCLYLHKTIYVSHGWSCIYNTGKLKYISCMIERLLSLITNKVLCISNSDMKKAIETIKISEKKLCLISNKIIPKPMKKSNDIKKTLKIVFVGRLSYPKAPDLLIDSIKDIPLITLDIIGNGEYMNELKNKYSKYKNIKLLGAVDDFSSYNNYDLFILSSFSEGLPMSGIEAGSAGLPLMLSNVGGCYELIDVRKPNGILFDNNKESIQQGLNEIINNYNFYAENAKKCIKNFDINYSEHEYINLIEKQFN</sequence>
<name>D9YZ51_PROVU</name>
<dbReference type="CAZy" id="GT4">
    <property type="family name" value="Glycosyltransferase Family 4"/>
</dbReference>
<reference evidence="3" key="1">
    <citation type="journal article" date="2010" name="Appl. Environ. Microbiol.">
        <title>Molecular and genetic analyses of the putative Proteus O antigen gene locus.</title>
        <authorList>
            <person name="Wang Q."/>
            <person name="Torzewska A."/>
            <person name="Ruan X."/>
            <person name="Wang X."/>
            <person name="Rozalski A."/>
            <person name="Shao Z."/>
            <person name="Guo X."/>
            <person name="Zhou H."/>
            <person name="Feng L."/>
            <person name="Wang L."/>
        </authorList>
    </citation>
    <scope>NUCLEOTIDE SEQUENCE</scope>
    <source>
        <strain evidence="3">Prk 73/57</strain>
    </source>
</reference>
<dbReference type="InterPro" id="IPR028098">
    <property type="entry name" value="Glyco_trans_4-like_N"/>
</dbReference>
<dbReference type="SUPFAM" id="SSF53756">
    <property type="entry name" value="UDP-Glycosyltransferase/glycogen phosphorylase"/>
    <property type="match status" value="1"/>
</dbReference>
<dbReference type="GO" id="GO:0016757">
    <property type="term" value="F:glycosyltransferase activity"/>
    <property type="evidence" value="ECO:0007669"/>
    <property type="project" value="InterPro"/>
</dbReference>
<evidence type="ECO:0000259" key="1">
    <source>
        <dbReference type="Pfam" id="PF00534"/>
    </source>
</evidence>
<dbReference type="Gene3D" id="3.40.50.2000">
    <property type="entry name" value="Glycogen Phosphorylase B"/>
    <property type="match status" value="2"/>
</dbReference>